<accession>A0A9Q1EP12</accession>
<comment type="caution">
    <text evidence="2">The sequence shown here is derived from an EMBL/GenBank/DDBJ whole genome shotgun (WGS) entry which is preliminary data.</text>
</comment>
<dbReference type="Proteomes" id="UP001152622">
    <property type="component" value="Chromosome 14"/>
</dbReference>
<feature type="region of interest" description="Disordered" evidence="1">
    <location>
        <begin position="50"/>
        <end position="98"/>
    </location>
</feature>
<dbReference type="AlphaFoldDB" id="A0A9Q1EP12"/>
<proteinExistence type="predicted"/>
<sequence>MEMNSKLFDDLTASYKVEKQKEVKRERERVELWRGLEELQERRLLSLQEASLNQRNLQDRPAPAPAQPDPAHSDPVKPEPAHSDPAQPDPVPSSTSAT</sequence>
<feature type="compositionally biased region" description="Basic and acidic residues" evidence="1">
    <location>
        <begin position="71"/>
        <end position="82"/>
    </location>
</feature>
<keyword evidence="3" id="KW-1185">Reference proteome</keyword>
<feature type="compositionally biased region" description="Basic and acidic residues" evidence="1">
    <location>
        <begin position="16"/>
        <end position="27"/>
    </location>
</feature>
<reference evidence="2" key="1">
    <citation type="journal article" date="2023" name="Science">
        <title>Genome structures resolve the early diversification of teleost fishes.</title>
        <authorList>
            <person name="Parey E."/>
            <person name="Louis A."/>
            <person name="Montfort J."/>
            <person name="Bouchez O."/>
            <person name="Roques C."/>
            <person name="Iampietro C."/>
            <person name="Lluch J."/>
            <person name="Castinel A."/>
            <person name="Donnadieu C."/>
            <person name="Desvignes T."/>
            <person name="Floi Bucao C."/>
            <person name="Jouanno E."/>
            <person name="Wen M."/>
            <person name="Mejri S."/>
            <person name="Dirks R."/>
            <person name="Jansen H."/>
            <person name="Henkel C."/>
            <person name="Chen W.J."/>
            <person name="Zahm M."/>
            <person name="Cabau C."/>
            <person name="Klopp C."/>
            <person name="Thompson A.W."/>
            <person name="Robinson-Rechavi M."/>
            <person name="Braasch I."/>
            <person name="Lecointre G."/>
            <person name="Bobe J."/>
            <person name="Postlethwait J.H."/>
            <person name="Berthelot C."/>
            <person name="Roest Crollius H."/>
            <person name="Guiguen Y."/>
        </authorList>
    </citation>
    <scope>NUCLEOTIDE SEQUENCE</scope>
    <source>
        <strain evidence="2">WJC10195</strain>
    </source>
</reference>
<protein>
    <submittedName>
        <fullName evidence="2">Uncharacterized protein</fullName>
    </submittedName>
</protein>
<evidence type="ECO:0000313" key="3">
    <source>
        <dbReference type="Proteomes" id="UP001152622"/>
    </source>
</evidence>
<name>A0A9Q1EP12_SYNKA</name>
<feature type="region of interest" description="Disordered" evidence="1">
    <location>
        <begin position="1"/>
        <end position="27"/>
    </location>
</feature>
<organism evidence="2 3">
    <name type="scientific">Synaphobranchus kaupii</name>
    <name type="common">Kaup's arrowtooth eel</name>
    <dbReference type="NCBI Taxonomy" id="118154"/>
    <lineage>
        <taxon>Eukaryota</taxon>
        <taxon>Metazoa</taxon>
        <taxon>Chordata</taxon>
        <taxon>Craniata</taxon>
        <taxon>Vertebrata</taxon>
        <taxon>Euteleostomi</taxon>
        <taxon>Actinopterygii</taxon>
        <taxon>Neopterygii</taxon>
        <taxon>Teleostei</taxon>
        <taxon>Anguilliformes</taxon>
        <taxon>Synaphobranchidae</taxon>
        <taxon>Synaphobranchus</taxon>
    </lineage>
</organism>
<dbReference type="EMBL" id="JAINUF010000014">
    <property type="protein sequence ID" value="KAJ8342265.1"/>
    <property type="molecule type" value="Genomic_DNA"/>
</dbReference>
<evidence type="ECO:0000313" key="2">
    <source>
        <dbReference type="EMBL" id="KAJ8342265.1"/>
    </source>
</evidence>
<gene>
    <name evidence="2" type="ORF">SKAU_G00321930</name>
</gene>
<evidence type="ECO:0000256" key="1">
    <source>
        <dbReference type="SAM" id="MobiDB-lite"/>
    </source>
</evidence>